<keyword evidence="2" id="KW-1133">Transmembrane helix</keyword>
<evidence type="ECO:0000256" key="2">
    <source>
        <dbReference type="SAM" id="Phobius"/>
    </source>
</evidence>
<name>A0A077WW42_9FUNG</name>
<keyword evidence="2" id="KW-0472">Membrane</keyword>
<accession>A0A077WW42</accession>
<feature type="transmembrane region" description="Helical" evidence="2">
    <location>
        <begin position="289"/>
        <end position="312"/>
    </location>
</feature>
<feature type="transmembrane region" description="Helical" evidence="2">
    <location>
        <begin position="129"/>
        <end position="146"/>
    </location>
</feature>
<evidence type="ECO:0000256" key="1">
    <source>
        <dbReference type="SAM" id="MobiDB-lite"/>
    </source>
</evidence>
<evidence type="ECO:0000313" key="3">
    <source>
        <dbReference type="EMBL" id="CDS11243.1"/>
    </source>
</evidence>
<dbReference type="EMBL" id="LK023346">
    <property type="protein sequence ID" value="CDS11243.1"/>
    <property type="molecule type" value="Genomic_DNA"/>
</dbReference>
<feature type="transmembrane region" description="Helical" evidence="2">
    <location>
        <begin position="87"/>
        <end position="109"/>
    </location>
</feature>
<feature type="region of interest" description="Disordered" evidence="1">
    <location>
        <begin position="323"/>
        <end position="342"/>
    </location>
</feature>
<protein>
    <recommendedName>
        <fullName evidence="4">THH1/TOM1/TOM3 domain-containing protein</fullName>
    </recommendedName>
</protein>
<feature type="transmembrane region" description="Helical" evidence="2">
    <location>
        <begin position="43"/>
        <end position="66"/>
    </location>
</feature>
<feature type="transmembrane region" description="Helical" evidence="2">
    <location>
        <begin position="166"/>
        <end position="189"/>
    </location>
</feature>
<proteinExistence type="predicted"/>
<dbReference type="AlphaFoldDB" id="A0A077WW42"/>
<organism evidence="3">
    <name type="scientific">Lichtheimia ramosa</name>
    <dbReference type="NCBI Taxonomy" id="688394"/>
    <lineage>
        <taxon>Eukaryota</taxon>
        <taxon>Fungi</taxon>
        <taxon>Fungi incertae sedis</taxon>
        <taxon>Mucoromycota</taxon>
        <taxon>Mucoromycotina</taxon>
        <taxon>Mucoromycetes</taxon>
        <taxon>Mucorales</taxon>
        <taxon>Lichtheimiaceae</taxon>
        <taxon>Lichtheimia</taxon>
    </lineage>
</organism>
<dbReference type="OrthoDB" id="2131431at2759"/>
<feature type="region of interest" description="Disordered" evidence="1">
    <location>
        <begin position="385"/>
        <end position="406"/>
    </location>
</feature>
<gene>
    <name evidence="3" type="ORF">LRAMOSA03506</name>
</gene>
<keyword evidence="2" id="KW-0812">Transmembrane</keyword>
<feature type="compositionally biased region" description="Low complexity" evidence="1">
    <location>
        <begin position="332"/>
        <end position="342"/>
    </location>
</feature>
<feature type="transmembrane region" description="Helical" evidence="2">
    <location>
        <begin position="255"/>
        <end position="277"/>
    </location>
</feature>
<feature type="transmembrane region" description="Helical" evidence="2">
    <location>
        <begin position="201"/>
        <end position="226"/>
    </location>
</feature>
<evidence type="ECO:0008006" key="4">
    <source>
        <dbReference type="Google" id="ProtNLM"/>
    </source>
</evidence>
<reference evidence="3" key="1">
    <citation type="journal article" date="2014" name="Genome Announc.">
        <title>De novo whole-genome sequence and genome annotation of Lichtheimia ramosa.</title>
        <authorList>
            <person name="Linde J."/>
            <person name="Schwartze V."/>
            <person name="Binder U."/>
            <person name="Lass-Florl C."/>
            <person name="Voigt K."/>
            <person name="Horn F."/>
        </authorList>
    </citation>
    <scope>NUCLEOTIDE SEQUENCE</scope>
    <source>
        <strain evidence="3">JMRC FSU:6197</strain>
    </source>
</reference>
<sequence>MEDSAELSVRTLERHCLMDGTCHCDWRITLQGCVEQKAMTGVYIGNIAISAVVFIIGTCLLIHRIFIKGHRLFDVNPAKGCLRPKPIDCMLFLLMIYNILRLLTSVILVTDVADDMISRMFIFEFPWQFGYGAFALYLVGIAQTLADSHKAISQGWLPSPRTVDIIGLTFFFAPFICNNIVALVGGALARTNLYASEVCVRLLYVFWFVHCFSLAMAVLFSGIRLVRILNHHLTKFKSSGPRYASVKTGIFKIRAVMGIIVVCLLLFAIFLLMYGALRDKIMVNVPGSIFLGVIWNYLGPVTTLCVEIAVIFHPKIGTSGVDGLKSSTGGRSTTYEETQTSSSFAGPGVDMSFQGTLSHHAFEDLKQQQLQYQQNFQKHNHRLHGSGNNHHHQHLPQQHESYLNSSSPPTLDLGTMKTVKGHHFAMEDVHYYSHEHSHIPAITPPADEKLTWLPSMDVYTRGEEREDDLSSQIRLIHQEKRY</sequence>
<feature type="compositionally biased region" description="Basic residues" evidence="1">
    <location>
        <begin position="385"/>
        <end position="394"/>
    </location>
</feature>